<protein>
    <submittedName>
        <fullName evidence="2">Uncharacterized protein</fullName>
    </submittedName>
</protein>
<accession>A0A5S5AU99</accession>
<gene>
    <name evidence="2" type="ORF">LZ11_01217</name>
</gene>
<proteinExistence type="predicted"/>
<feature type="transmembrane region" description="Helical" evidence="1">
    <location>
        <begin position="6"/>
        <end position="23"/>
    </location>
</feature>
<dbReference type="Proteomes" id="UP000322294">
    <property type="component" value="Unassembled WGS sequence"/>
</dbReference>
<dbReference type="RefSeq" id="WP_148866984.1">
    <property type="nucleotide sequence ID" value="NZ_VNHO01000010.1"/>
</dbReference>
<organism evidence="2 3">
    <name type="scientific">Thermosediminibacter litoriperuensis</name>
    <dbReference type="NCBI Taxonomy" id="291989"/>
    <lineage>
        <taxon>Bacteria</taxon>
        <taxon>Bacillati</taxon>
        <taxon>Bacillota</taxon>
        <taxon>Clostridia</taxon>
        <taxon>Thermosediminibacterales</taxon>
        <taxon>Thermosediminibacteraceae</taxon>
        <taxon>Thermosediminibacter</taxon>
    </lineage>
</organism>
<sequence length="171" mass="20071">MDFDNLLSLIIFVFVVVARVRWLRRLLGRKQKPGSPRKIPVETTQTREEIKSYKDEFPKRSEYVSEPFVEESAADELYNGLESNIETEKYHSWEETEPGSSFEDYKIESELSGEYEMEDHIPERQAEVGQESIVLPQKEKQPFVREEEIIKGFLFHELFGSPLSKRVHSGR</sequence>
<keyword evidence="3" id="KW-1185">Reference proteome</keyword>
<keyword evidence="1" id="KW-1133">Transmembrane helix</keyword>
<comment type="caution">
    <text evidence="2">The sequence shown here is derived from an EMBL/GenBank/DDBJ whole genome shotgun (WGS) entry which is preliminary data.</text>
</comment>
<keyword evidence="1" id="KW-0812">Transmembrane</keyword>
<evidence type="ECO:0000256" key="1">
    <source>
        <dbReference type="SAM" id="Phobius"/>
    </source>
</evidence>
<dbReference type="EMBL" id="VNHO01000010">
    <property type="protein sequence ID" value="TYP55502.1"/>
    <property type="molecule type" value="Genomic_DNA"/>
</dbReference>
<dbReference type="AlphaFoldDB" id="A0A5S5AU99"/>
<evidence type="ECO:0000313" key="2">
    <source>
        <dbReference type="EMBL" id="TYP55502.1"/>
    </source>
</evidence>
<evidence type="ECO:0000313" key="3">
    <source>
        <dbReference type="Proteomes" id="UP000322294"/>
    </source>
</evidence>
<keyword evidence="1" id="KW-0472">Membrane</keyword>
<name>A0A5S5AU99_9FIRM</name>
<reference evidence="2 3" key="1">
    <citation type="submission" date="2019-07" db="EMBL/GenBank/DDBJ databases">
        <title>Genomic Encyclopedia of Type Strains, Phase I: the one thousand microbial genomes (KMG-I) project.</title>
        <authorList>
            <person name="Kyrpides N."/>
        </authorList>
    </citation>
    <scope>NUCLEOTIDE SEQUENCE [LARGE SCALE GENOMIC DNA]</scope>
    <source>
        <strain evidence="2 3">DSM 16647</strain>
    </source>
</reference>